<dbReference type="RefSeq" id="WP_093545488.1">
    <property type="nucleotide sequence ID" value="NZ_JAVSGH010000066.1"/>
</dbReference>
<evidence type="ECO:0000256" key="4">
    <source>
        <dbReference type="ARBA" id="ARBA00022842"/>
    </source>
</evidence>
<keyword evidence="2" id="KW-0479">Metal-binding</keyword>
<name>A0ABU3I713_9ACTN</name>
<comment type="caution">
    <text evidence="6">The sequence shown here is derived from an EMBL/GenBank/DDBJ whole genome shotgun (WGS) entry which is preliminary data.</text>
</comment>
<evidence type="ECO:0000256" key="2">
    <source>
        <dbReference type="ARBA" id="ARBA00022723"/>
    </source>
</evidence>
<evidence type="ECO:0000313" key="6">
    <source>
        <dbReference type="EMBL" id="MDT3728758.1"/>
    </source>
</evidence>
<dbReference type="EMBL" id="JAVSGH010000066">
    <property type="protein sequence ID" value="MDT3728758.1"/>
    <property type="molecule type" value="Genomic_DNA"/>
</dbReference>
<dbReference type="Proteomes" id="UP001181313">
    <property type="component" value="Unassembled WGS sequence"/>
</dbReference>
<gene>
    <name evidence="6" type="ORF">ROS62_29360</name>
</gene>
<protein>
    <submittedName>
        <fullName evidence="6">PIN domain-containing protein</fullName>
    </submittedName>
</protein>
<keyword evidence="7" id="KW-1185">Reference proteome</keyword>
<feature type="domain" description="PIN" evidence="5">
    <location>
        <begin position="148"/>
        <end position="288"/>
    </location>
</feature>
<evidence type="ECO:0000259" key="5">
    <source>
        <dbReference type="Pfam" id="PF13638"/>
    </source>
</evidence>
<sequence>MPKKPPPPTYVDQLLSELTDIETSYAAVLDSSQVRARQMSGDGLVIIGHPWSWEPSTPDIEARRMKLLRQVRDWEPRFRLLFPHPTPAVQRSMDDAIGLLEDWLVRDGRVKHRAPRNIPTAGTRLKDAAAALRDLVALLPADDWRVRVVVDTNALMDDPDVTVYQDAVDSPRYMVHLLPVVLREIDDLKRSHSRPERREAAKKADRRLKAMRDNGDVRNGARVAGDVYAVFEHIEPRADGLPTWLDLDVPDDRFIASTLLLQSAHPGSKLYAATSDINLQTKLAAVGLPYVEGPAAT</sequence>
<dbReference type="Pfam" id="PF13638">
    <property type="entry name" value="PIN_4"/>
    <property type="match status" value="1"/>
</dbReference>
<keyword evidence="4" id="KW-0460">Magnesium</keyword>
<organism evidence="6 7">
    <name type="scientific">Streptomyces althioticus subsp. attaecolombicae</name>
    <dbReference type="NCBI Taxonomy" id="3075534"/>
    <lineage>
        <taxon>Bacteria</taxon>
        <taxon>Bacillati</taxon>
        <taxon>Actinomycetota</taxon>
        <taxon>Actinomycetes</taxon>
        <taxon>Kitasatosporales</taxon>
        <taxon>Streptomycetaceae</taxon>
        <taxon>Streptomyces</taxon>
        <taxon>Streptomyces althioticus group</taxon>
    </lineage>
</organism>
<evidence type="ECO:0000313" key="7">
    <source>
        <dbReference type="Proteomes" id="UP001181313"/>
    </source>
</evidence>
<accession>A0ABU3I713</accession>
<evidence type="ECO:0000256" key="3">
    <source>
        <dbReference type="ARBA" id="ARBA00022801"/>
    </source>
</evidence>
<keyword evidence="3" id="KW-0378">Hydrolase</keyword>
<evidence type="ECO:0000256" key="1">
    <source>
        <dbReference type="ARBA" id="ARBA00022722"/>
    </source>
</evidence>
<reference evidence="6" key="1">
    <citation type="submission" date="2024-05" db="EMBL/GenBank/DDBJ databases">
        <title>30 novel species of actinomycetes from the DSMZ collection.</title>
        <authorList>
            <person name="Nouioui I."/>
        </authorList>
    </citation>
    <scope>NUCLEOTIDE SEQUENCE</scope>
    <source>
        <strain evidence="6">DSM 41972</strain>
    </source>
</reference>
<proteinExistence type="predicted"/>
<dbReference type="InterPro" id="IPR002716">
    <property type="entry name" value="PIN_dom"/>
</dbReference>
<keyword evidence="1" id="KW-0540">Nuclease</keyword>
<dbReference type="Gene3D" id="3.40.50.1010">
    <property type="entry name" value="5'-nuclease"/>
    <property type="match status" value="1"/>
</dbReference>